<dbReference type="Proteomes" id="UP000054903">
    <property type="component" value="Unassembled WGS sequence"/>
</dbReference>
<dbReference type="Pfam" id="PF13414">
    <property type="entry name" value="TPR_11"/>
    <property type="match status" value="1"/>
</dbReference>
<evidence type="ECO:0000313" key="2">
    <source>
        <dbReference type="EMBL" id="SAK98721.1"/>
    </source>
</evidence>
<organism evidence="2 3">
    <name type="scientific">Caballeronia fortuita</name>
    <dbReference type="NCBI Taxonomy" id="1777138"/>
    <lineage>
        <taxon>Bacteria</taxon>
        <taxon>Pseudomonadati</taxon>
        <taxon>Pseudomonadota</taxon>
        <taxon>Betaproteobacteria</taxon>
        <taxon>Burkholderiales</taxon>
        <taxon>Burkholderiaceae</taxon>
        <taxon>Caballeronia</taxon>
    </lineage>
</organism>
<dbReference type="AlphaFoldDB" id="A0A158DVS3"/>
<evidence type="ECO:0000313" key="3">
    <source>
        <dbReference type="Proteomes" id="UP000054903"/>
    </source>
</evidence>
<name>A0A158DVS3_9BURK</name>
<sequence>MKNLELIRAAAKAYEAGDLSAAEEKLRASIELDERNGVAQNNLANLLRISGRFDEAVAHYRLALRAHPGSAGIRSNLAGALEELGQYDLAEAEYRAAVRLDPDFAEARFNLALLLLASGNYTDGWVYYEARESVFRDYGALPFPKWNGEDLRGKSLLLLTEQGYGDAIQFCRYIALLRERGVATVTIACKPELAPLLRTTGNIDHVVTDPQSLHMHDYWISLLSLPQRFNTTVDSIPANVPYLGVFGNRIDAWRPRLPADGLRVGLVWKGNPGHDNDAHRSVRHFAELAPLWSVPGIEYISLQVGEAEAECEGRETQQPILRLGRDIRDFADTAAIVAQLNLVICVDTAIAHLAGALGIACWLMLPGRGVDWRWHRLGTTSPWYPEKMFLFRQDARGWPGVIDDVTRALSDIVRQRNA</sequence>
<dbReference type="PANTHER" id="PTHR44809">
    <property type="match status" value="1"/>
</dbReference>
<dbReference type="RefSeq" id="WP_061137926.1">
    <property type="nucleotide sequence ID" value="NZ_FCNX02000019.1"/>
</dbReference>
<comment type="caution">
    <text evidence="2">The sequence shown here is derived from an EMBL/GenBank/DDBJ whole genome shotgun (WGS) entry which is preliminary data.</text>
</comment>
<dbReference type="EMBL" id="FCNX02000019">
    <property type="protein sequence ID" value="SAK98721.1"/>
    <property type="molecule type" value="Genomic_DNA"/>
</dbReference>
<dbReference type="InterPro" id="IPR011990">
    <property type="entry name" value="TPR-like_helical_dom_sf"/>
</dbReference>
<dbReference type="InterPro" id="IPR052943">
    <property type="entry name" value="TMTC_O-mannosyl-trnsfr"/>
</dbReference>
<dbReference type="PANTHER" id="PTHR44809:SF1">
    <property type="entry name" value="PROTEIN O-MANNOSYL-TRANSFERASE TMTC1"/>
    <property type="match status" value="1"/>
</dbReference>
<proteinExistence type="predicted"/>
<dbReference type="SMART" id="SM00028">
    <property type="entry name" value="TPR"/>
    <property type="match status" value="4"/>
</dbReference>
<gene>
    <name evidence="2" type="ORF">AWB77_05883</name>
</gene>
<dbReference type="Gene3D" id="3.40.50.2000">
    <property type="entry name" value="Glycogen Phosphorylase B"/>
    <property type="match status" value="1"/>
</dbReference>
<reference evidence="2" key="1">
    <citation type="submission" date="2016-01" db="EMBL/GenBank/DDBJ databases">
        <authorList>
            <person name="Peeters C."/>
        </authorList>
    </citation>
    <scope>NUCLEOTIDE SEQUENCE</scope>
    <source>
        <strain evidence="2">LMG 29320</strain>
    </source>
</reference>
<accession>A0A158DVS3</accession>
<dbReference type="SUPFAM" id="SSF48452">
    <property type="entry name" value="TPR-like"/>
    <property type="match status" value="1"/>
</dbReference>
<dbReference type="PROSITE" id="PS50005">
    <property type="entry name" value="TPR"/>
    <property type="match status" value="1"/>
</dbReference>
<keyword evidence="1" id="KW-0802">TPR repeat</keyword>
<feature type="repeat" description="TPR" evidence="1">
    <location>
        <begin position="71"/>
        <end position="104"/>
    </location>
</feature>
<dbReference type="Gene3D" id="1.25.40.10">
    <property type="entry name" value="Tetratricopeptide repeat domain"/>
    <property type="match status" value="1"/>
</dbReference>
<dbReference type="Pfam" id="PF13432">
    <property type="entry name" value="TPR_16"/>
    <property type="match status" value="1"/>
</dbReference>
<dbReference type="OrthoDB" id="9814129at2"/>
<protein>
    <submittedName>
        <fullName evidence="2">TPR repeat-containing protein</fullName>
    </submittedName>
</protein>
<dbReference type="InterPro" id="IPR019734">
    <property type="entry name" value="TPR_rpt"/>
</dbReference>
<dbReference type="SUPFAM" id="SSF53756">
    <property type="entry name" value="UDP-Glycosyltransferase/glycogen phosphorylase"/>
    <property type="match status" value="1"/>
</dbReference>
<dbReference type="STRING" id="1777138.AWB77_05883"/>
<evidence type="ECO:0000256" key="1">
    <source>
        <dbReference type="PROSITE-ProRule" id="PRU00339"/>
    </source>
</evidence>
<keyword evidence="3" id="KW-1185">Reference proteome</keyword>